<name>A0A2K9PR72_9FLAO</name>
<proteinExistence type="predicted"/>
<feature type="chain" id="PRO_5014675428" description="DUF3575 domain-containing protein" evidence="1">
    <location>
        <begin position="23"/>
        <end position="188"/>
    </location>
</feature>
<dbReference type="OrthoDB" id="883248at2"/>
<dbReference type="RefSeq" id="WP_102756224.1">
    <property type="nucleotide sequence ID" value="NZ_CP025791.1"/>
</dbReference>
<keyword evidence="3" id="KW-1185">Reference proteome</keyword>
<accession>A0A2K9PR72</accession>
<reference evidence="2 3" key="1">
    <citation type="submission" date="2018-01" db="EMBL/GenBank/DDBJ databases">
        <title>Complete genome sequence of Flavivirga eckloniae ECD14 isolated from seaweed Ecklonia cava.</title>
        <authorList>
            <person name="Lee J.H."/>
            <person name="Baik K.S."/>
            <person name="Seong C.N."/>
        </authorList>
    </citation>
    <scope>NUCLEOTIDE SEQUENCE [LARGE SCALE GENOMIC DNA]</scope>
    <source>
        <strain evidence="2 3">ECD14</strain>
    </source>
</reference>
<evidence type="ECO:0000313" key="3">
    <source>
        <dbReference type="Proteomes" id="UP000235826"/>
    </source>
</evidence>
<evidence type="ECO:0008006" key="4">
    <source>
        <dbReference type="Google" id="ProtNLM"/>
    </source>
</evidence>
<evidence type="ECO:0000313" key="2">
    <source>
        <dbReference type="EMBL" id="AUP79570.1"/>
    </source>
</evidence>
<evidence type="ECO:0000256" key="1">
    <source>
        <dbReference type="SAM" id="SignalP"/>
    </source>
</evidence>
<dbReference type="EMBL" id="CP025791">
    <property type="protein sequence ID" value="AUP79570.1"/>
    <property type="molecule type" value="Genomic_DNA"/>
</dbReference>
<keyword evidence="1" id="KW-0732">Signal</keyword>
<organism evidence="2 3">
    <name type="scientific">Flavivirga eckloniae</name>
    <dbReference type="NCBI Taxonomy" id="1803846"/>
    <lineage>
        <taxon>Bacteria</taxon>
        <taxon>Pseudomonadati</taxon>
        <taxon>Bacteroidota</taxon>
        <taxon>Flavobacteriia</taxon>
        <taxon>Flavobacteriales</taxon>
        <taxon>Flavobacteriaceae</taxon>
        <taxon>Flavivirga</taxon>
    </lineage>
</organism>
<protein>
    <recommendedName>
        <fullName evidence="4">DUF3575 domain-containing protein</fullName>
    </recommendedName>
</protein>
<dbReference type="Proteomes" id="UP000235826">
    <property type="component" value="Chromosome"/>
</dbReference>
<gene>
    <name evidence="2" type="ORF">C1H87_12975</name>
</gene>
<feature type="signal peptide" evidence="1">
    <location>
        <begin position="1"/>
        <end position="22"/>
    </location>
</feature>
<dbReference type="AlphaFoldDB" id="A0A2K9PR72"/>
<dbReference type="KEGG" id="fek:C1H87_12975"/>
<sequence>MKKTFMTLMFFGFALVVKSQNASVEKSTFGIQTGFAGIWAYNELKLANQLALRTEIGLDAYDNDDYYPETGFLLTTGITIEPRWYYNLNKRESQSKQINGNSGDFFSLKTSFHHNDLLIKFGNDKDTSMVNNLSIIPTWGIRRNLGNHFNYETGLGVGYIHHYAKDAGFSKDKGEMAINLHLRIGYRF</sequence>